<dbReference type="Gene3D" id="3.80.10.10">
    <property type="entry name" value="Ribonuclease Inhibitor"/>
    <property type="match status" value="1"/>
</dbReference>
<evidence type="ECO:0000313" key="4">
    <source>
        <dbReference type="Proteomes" id="UP000663824"/>
    </source>
</evidence>
<keyword evidence="1" id="KW-0175">Coiled coil</keyword>
<comment type="caution">
    <text evidence="3">The sequence shown here is derived from an EMBL/GenBank/DDBJ whole genome shotgun (WGS) entry which is preliminary data.</text>
</comment>
<sequence length="661" mass="77366">MTNNDSQIVKKRAIKPKTQYSPSNPTTATTYHLTFDNDTKQMMIVGHSSIKRFVNDNKAVLNDGHTAKIIASGTKEKCMEYWKNHTFSSINNSGESDDENDIVPDLMKQTLQMPSNTFLTPAPIRRKRALINRSNSPDSIFSVSSPKRPNQENRPSTLTARTFDDPSFFRTQRRSSFYIFKVSSPISSDDEEVIDGGEEVSLRRIYQELQNTQEHLRDTRSENRDTHHQLKKLTEKINKFQSLFSSKNNEDLERYRDPDGKENFRDTIPFDGRDLLEVPARNAAEYARKLLQEMFKPDELESSLLPSPHAKRFSKVELDQNRFNLLNDAVRTRYRISKHHYISFYKDRIQDSLANCLYNVGIRKKRKQKIQQQKDQQASQQLNIQQQSQIGTTLTNDRLPNLKCFSIKSYFQFQQYERIPSLLRRMPYLKHLTLYLCIEGRNRIIDGTCVQDDILVYMPQLHSFTFFISTYLDIRDLSLNLSRQHIQQTLINIGQQNAATIVNYLSIYTLECSIFSLPSAFDYLRHLGNTFPNIIFNYVTYLLVNDKDGFKHEFFVRIARSFPLLKYLRVFNIEPQVSAVMKLSSDHSQSYSMIEYPHLTSLDVNHGHEDYLEQFLNEAKAYMPCLTELKVHYHRLKTVTNNFTREETRRNCAKAKQLLFF</sequence>
<feature type="compositionally biased region" description="Polar residues" evidence="2">
    <location>
        <begin position="135"/>
        <end position="160"/>
    </location>
</feature>
<accession>A0A816L1E6</accession>
<name>A0A816L1E6_9BILA</name>
<feature type="coiled-coil region" evidence="1">
    <location>
        <begin position="202"/>
        <end position="250"/>
    </location>
</feature>
<dbReference type="EMBL" id="CAJNRE010000394">
    <property type="protein sequence ID" value="CAF1926742.1"/>
    <property type="molecule type" value="Genomic_DNA"/>
</dbReference>
<proteinExistence type="predicted"/>
<dbReference type="InterPro" id="IPR032675">
    <property type="entry name" value="LRR_dom_sf"/>
</dbReference>
<dbReference type="AlphaFoldDB" id="A0A816L1E6"/>
<feature type="region of interest" description="Disordered" evidence="2">
    <location>
        <begin position="135"/>
        <end position="161"/>
    </location>
</feature>
<reference evidence="3" key="1">
    <citation type="submission" date="2021-02" db="EMBL/GenBank/DDBJ databases">
        <authorList>
            <person name="Nowell W R."/>
        </authorList>
    </citation>
    <scope>NUCLEOTIDE SEQUENCE</scope>
</reference>
<feature type="compositionally biased region" description="Polar residues" evidence="2">
    <location>
        <begin position="18"/>
        <end position="28"/>
    </location>
</feature>
<organism evidence="3 4">
    <name type="scientific">Rotaria magnacalcarata</name>
    <dbReference type="NCBI Taxonomy" id="392030"/>
    <lineage>
        <taxon>Eukaryota</taxon>
        <taxon>Metazoa</taxon>
        <taxon>Spiralia</taxon>
        <taxon>Gnathifera</taxon>
        <taxon>Rotifera</taxon>
        <taxon>Eurotatoria</taxon>
        <taxon>Bdelloidea</taxon>
        <taxon>Philodinida</taxon>
        <taxon>Philodinidae</taxon>
        <taxon>Rotaria</taxon>
    </lineage>
</organism>
<evidence type="ECO:0000256" key="2">
    <source>
        <dbReference type="SAM" id="MobiDB-lite"/>
    </source>
</evidence>
<gene>
    <name evidence="3" type="ORF">MBJ925_LOCUS3455</name>
</gene>
<protein>
    <submittedName>
        <fullName evidence="3">Uncharacterized protein</fullName>
    </submittedName>
</protein>
<dbReference type="Proteomes" id="UP000663824">
    <property type="component" value="Unassembled WGS sequence"/>
</dbReference>
<feature type="region of interest" description="Disordered" evidence="2">
    <location>
        <begin position="1"/>
        <end position="28"/>
    </location>
</feature>
<evidence type="ECO:0000313" key="3">
    <source>
        <dbReference type="EMBL" id="CAF1926742.1"/>
    </source>
</evidence>
<evidence type="ECO:0000256" key="1">
    <source>
        <dbReference type="SAM" id="Coils"/>
    </source>
</evidence>